<dbReference type="Gene3D" id="3.40.190.10">
    <property type="entry name" value="Periplasmic binding protein-like II"/>
    <property type="match status" value="1"/>
</dbReference>
<gene>
    <name evidence="3" type="ORF">RAMLITH_03200</name>
</gene>
<dbReference type="RefSeq" id="WP_168105873.1">
    <property type="nucleotide sequence ID" value="NZ_VTOX01000001.1"/>
</dbReference>
<dbReference type="InterPro" id="IPR042100">
    <property type="entry name" value="Bug_dom1"/>
</dbReference>
<dbReference type="InterPro" id="IPR005064">
    <property type="entry name" value="BUG"/>
</dbReference>
<accession>A0A7X6DCV5</accession>
<feature type="signal peptide" evidence="2">
    <location>
        <begin position="1"/>
        <end position="25"/>
    </location>
</feature>
<dbReference type="EMBL" id="VTOX01000001">
    <property type="protein sequence ID" value="NKE64816.1"/>
    <property type="molecule type" value="Genomic_DNA"/>
</dbReference>
<dbReference type="Proteomes" id="UP000521868">
    <property type="component" value="Unassembled WGS sequence"/>
</dbReference>
<evidence type="ECO:0000313" key="4">
    <source>
        <dbReference type="Proteomes" id="UP000521868"/>
    </source>
</evidence>
<dbReference type="PANTHER" id="PTHR42928">
    <property type="entry name" value="TRICARBOXYLATE-BINDING PROTEIN"/>
    <property type="match status" value="1"/>
</dbReference>
<dbReference type="PANTHER" id="PTHR42928:SF5">
    <property type="entry name" value="BLR1237 PROTEIN"/>
    <property type="match status" value="1"/>
</dbReference>
<dbReference type="SUPFAM" id="SSF53850">
    <property type="entry name" value="Periplasmic binding protein-like II"/>
    <property type="match status" value="1"/>
</dbReference>
<sequence length="326" mass="34296">MSIVRPVFKLLATAAVALTAAGAFAQAGDYPNKAVKIVVPFAAGGPADNYARFIAQRLSTALNQPFVVDDKPGGGSIIGTDIVAKAAPDGYTLLMMSNTHTVNETLIPNKPFKLMDDFVGIAPVNYSDLMLVVHPSVPAKSVAELVALAKAKPGSLNYASSGPGTPYHMAGELFKHLAGINVTHVPYKGSSGARTDVVGGQVHMMFDAVTTMSQMAKEGKVRALATSGQARNAITPELPTVSEAGVPKYESTIWLGLMAPKGTPPAIIEKLNAEIRKIVAQPDVKATWAKQGAVPMSMTVAEYDKYLRADIAKWAPLVKASGIKVD</sequence>
<evidence type="ECO:0000313" key="3">
    <source>
        <dbReference type="EMBL" id="NKE64816.1"/>
    </source>
</evidence>
<dbReference type="CDD" id="cd13578">
    <property type="entry name" value="PBP2_Bug27"/>
    <property type="match status" value="1"/>
</dbReference>
<reference evidence="3 4" key="1">
    <citation type="journal article" date="2020" name="Nature">
        <title>Bacterial chemolithoautotrophy via manganese oxidation.</title>
        <authorList>
            <person name="Yu H."/>
            <person name="Leadbetter J.R."/>
        </authorList>
    </citation>
    <scope>NUCLEOTIDE SEQUENCE [LARGE SCALE GENOMIC DNA]</scope>
    <source>
        <strain evidence="3 4">RBP-1</strain>
    </source>
</reference>
<dbReference type="PIRSF" id="PIRSF017082">
    <property type="entry name" value="YflP"/>
    <property type="match status" value="1"/>
</dbReference>
<proteinExistence type="inferred from homology"/>
<evidence type="ECO:0000256" key="1">
    <source>
        <dbReference type="ARBA" id="ARBA00006987"/>
    </source>
</evidence>
<feature type="chain" id="PRO_5030601906" evidence="2">
    <location>
        <begin position="26"/>
        <end position="326"/>
    </location>
</feature>
<dbReference type="AlphaFoldDB" id="A0A7X6DCV5"/>
<name>A0A7X6DCV5_9BURK</name>
<dbReference type="Gene3D" id="3.40.190.150">
    <property type="entry name" value="Bordetella uptake gene, domain 1"/>
    <property type="match status" value="1"/>
</dbReference>
<comment type="similarity">
    <text evidence="1">Belongs to the UPF0065 (bug) family.</text>
</comment>
<organism evidence="3 4">
    <name type="scientific">Ramlibacter lithotrophicus</name>
    <dbReference type="NCBI Taxonomy" id="2606681"/>
    <lineage>
        <taxon>Bacteria</taxon>
        <taxon>Pseudomonadati</taxon>
        <taxon>Pseudomonadota</taxon>
        <taxon>Betaproteobacteria</taxon>
        <taxon>Burkholderiales</taxon>
        <taxon>Comamonadaceae</taxon>
        <taxon>Ramlibacter</taxon>
    </lineage>
</organism>
<dbReference type="Pfam" id="PF03401">
    <property type="entry name" value="TctC"/>
    <property type="match status" value="1"/>
</dbReference>
<protein>
    <submittedName>
        <fullName evidence="3">Tripartite tricarboxylate transporter substrate binding protein</fullName>
    </submittedName>
</protein>
<comment type="caution">
    <text evidence="3">The sequence shown here is derived from an EMBL/GenBank/DDBJ whole genome shotgun (WGS) entry which is preliminary data.</text>
</comment>
<keyword evidence="2" id="KW-0732">Signal</keyword>
<evidence type="ECO:0000256" key="2">
    <source>
        <dbReference type="SAM" id="SignalP"/>
    </source>
</evidence>
<keyword evidence="4" id="KW-1185">Reference proteome</keyword>